<accession>A0A813FGP8</accession>
<dbReference type="InterPro" id="IPR019734">
    <property type="entry name" value="TPR_rpt"/>
</dbReference>
<dbReference type="InterPro" id="IPR005123">
    <property type="entry name" value="Oxoglu/Fe-dep_dioxygenase_dom"/>
</dbReference>
<feature type="repeat" description="PPR" evidence="2">
    <location>
        <begin position="157"/>
        <end position="191"/>
    </location>
</feature>
<feature type="non-terminal residue" evidence="4">
    <location>
        <position position="927"/>
    </location>
</feature>
<dbReference type="AlphaFoldDB" id="A0A813FGP8"/>
<comment type="caution">
    <text evidence="4">The sequence shown here is derived from an EMBL/GenBank/DDBJ whole genome shotgun (WGS) entry which is preliminary data.</text>
</comment>
<feature type="repeat" description="TPR" evidence="1">
    <location>
        <begin position="587"/>
        <end position="620"/>
    </location>
</feature>
<dbReference type="PANTHER" id="PTHR47938">
    <property type="entry name" value="RESPIRATORY COMPLEX I CHAPERONE (CIA84), PUTATIVE (AFU_ORTHOLOGUE AFUA_2G06020)-RELATED"/>
    <property type="match status" value="1"/>
</dbReference>
<dbReference type="SMART" id="SM00028">
    <property type="entry name" value="TPR"/>
    <property type="match status" value="2"/>
</dbReference>
<evidence type="ECO:0000313" key="5">
    <source>
        <dbReference type="Proteomes" id="UP000654075"/>
    </source>
</evidence>
<dbReference type="InterPro" id="IPR011990">
    <property type="entry name" value="TPR-like_helical_dom_sf"/>
</dbReference>
<keyword evidence="1" id="KW-0802">TPR repeat</keyword>
<dbReference type="PROSITE" id="PS50005">
    <property type="entry name" value="TPR"/>
    <property type="match status" value="1"/>
</dbReference>
<dbReference type="EMBL" id="CAJNNV010025126">
    <property type="protein sequence ID" value="CAE8612511.1"/>
    <property type="molecule type" value="Genomic_DNA"/>
</dbReference>
<dbReference type="Proteomes" id="UP000654075">
    <property type="component" value="Unassembled WGS sequence"/>
</dbReference>
<protein>
    <recommendedName>
        <fullName evidence="3">Fe2OG dioxygenase domain-containing protein</fullName>
    </recommendedName>
</protein>
<dbReference type="SUPFAM" id="SSF48452">
    <property type="entry name" value="TPR-like"/>
    <property type="match status" value="1"/>
</dbReference>
<feature type="domain" description="Fe2OG dioxygenase" evidence="3">
    <location>
        <begin position="767"/>
        <end position="861"/>
    </location>
</feature>
<evidence type="ECO:0000259" key="3">
    <source>
        <dbReference type="PROSITE" id="PS51471"/>
    </source>
</evidence>
<gene>
    <name evidence="4" type="ORF">PGLA1383_LOCUS30307</name>
</gene>
<reference evidence="4" key="1">
    <citation type="submission" date="2021-02" db="EMBL/GenBank/DDBJ databases">
        <authorList>
            <person name="Dougan E. K."/>
            <person name="Rhodes N."/>
            <person name="Thang M."/>
            <person name="Chan C."/>
        </authorList>
    </citation>
    <scope>NUCLEOTIDE SEQUENCE</scope>
</reference>
<dbReference type="OrthoDB" id="423996at2759"/>
<dbReference type="PROSITE" id="PS51375">
    <property type="entry name" value="PPR"/>
    <property type="match status" value="2"/>
</dbReference>
<name>A0A813FGP8_POLGL</name>
<dbReference type="NCBIfam" id="TIGR00756">
    <property type="entry name" value="PPR"/>
    <property type="match status" value="1"/>
</dbReference>
<dbReference type="Gene3D" id="1.25.40.10">
    <property type="entry name" value="Tetratricopeptide repeat domain"/>
    <property type="match status" value="4"/>
</dbReference>
<dbReference type="GO" id="GO:0003729">
    <property type="term" value="F:mRNA binding"/>
    <property type="evidence" value="ECO:0007669"/>
    <property type="project" value="TreeGrafter"/>
</dbReference>
<dbReference type="PROSITE" id="PS51471">
    <property type="entry name" value="FE2OG_OXY"/>
    <property type="match status" value="1"/>
</dbReference>
<evidence type="ECO:0000256" key="2">
    <source>
        <dbReference type="PROSITE-ProRule" id="PRU00708"/>
    </source>
</evidence>
<sequence length="927" mass="99172">ALSSLRRQGIEAKIIHLNAAVSACVRGQQWSLALQRLRGLRHVGLEPDEFTCGVSISAAAAGAAGERWQAALALLREQQRCFVRTSVVAYGGAISACERGGGLWQEALGLQLELEQGGLEASTIACNAVVSACSRGGSWRHALATLRQLQNGRLESTVISFAAAISACEKAQQWEKALALFQEIADARLRPNIIACNAAVSACEKSGQWRWALEMLQLAAFKALGPNVVTCSAAVSACEKAAEWQPAMALLRAAQLAGLELNTVACNAGLGSCQNAWQWERSLALLAGMRSGPLPDVISYTSAMTSCGDSGQWQVALSLIRELKARKLSPDFAALSAATAAAAAAGNTLAGDPAGQSSSWMAALQVHRELCQEGLEPGLSTYHSLIRACQQGGHWLGAVASLQQLSSQGGLSLDEVSCAAALSSCQASGQWIWVRRLLTELALGVNRECGGELDAEDMLKVQERKYWRQLLADGHSEAEVREMRRMQKCREELGMYLAMEKFNKDASQSSEISIRLALAYKGLGNAEAAIGALQRGCAKSPEDSRVALCLAKLLYQKGRSLEAVEVCRAVTELGACSTAGGSARDLGDAWYIRGWGELQRGNHSEAYRVWDRGLELVPSDSRLSRQSGKRLCWDAPWRPEEGLLADGLVGEAEGFSVQEGIAERALGLFDAGQQGRALVFRSRQAFLTAEECRGVVGLCEAHASSRGGWGTVRHSSVKTTDVAVEDIPQLRPWLRTLMATRLAPFLAMCYPRLADGSDLGPQGERVRIHDAFVVRYDAEKDGSLSLPAHSDISTLSFSIALNDGDGEGDAFGGGGTWFKALGGRVINAAAGKAVAFAGPLRHAGHPIERGTRFILVLFLYVEGFRYGELLDTVACAGGADEMLELEHPDPGGHVVYKETRDLVEAIDSADADTAEEDSDDDIFSALQ</sequence>
<keyword evidence="5" id="KW-1185">Reference proteome</keyword>
<evidence type="ECO:0000313" key="4">
    <source>
        <dbReference type="EMBL" id="CAE8612511.1"/>
    </source>
</evidence>
<organism evidence="4 5">
    <name type="scientific">Polarella glacialis</name>
    <name type="common">Dinoflagellate</name>
    <dbReference type="NCBI Taxonomy" id="89957"/>
    <lineage>
        <taxon>Eukaryota</taxon>
        <taxon>Sar</taxon>
        <taxon>Alveolata</taxon>
        <taxon>Dinophyceae</taxon>
        <taxon>Suessiales</taxon>
        <taxon>Suessiaceae</taxon>
        <taxon>Polarella</taxon>
    </lineage>
</organism>
<dbReference type="Gene3D" id="2.60.120.620">
    <property type="entry name" value="q2cbj1_9rhob like domain"/>
    <property type="match status" value="1"/>
</dbReference>
<feature type="repeat" description="PPR" evidence="2">
    <location>
        <begin position="296"/>
        <end position="330"/>
    </location>
</feature>
<dbReference type="InterPro" id="IPR002885">
    <property type="entry name" value="PPR_rpt"/>
</dbReference>
<evidence type="ECO:0000256" key="1">
    <source>
        <dbReference type="PROSITE-ProRule" id="PRU00339"/>
    </source>
</evidence>
<dbReference type="Pfam" id="PF01535">
    <property type="entry name" value="PPR"/>
    <property type="match status" value="2"/>
</dbReference>
<proteinExistence type="predicted"/>
<dbReference type="PANTHER" id="PTHR47938:SF35">
    <property type="entry name" value="PENTATRICOPEPTIDE REPEAT-CONTAINING PROTEIN 4, MITOCHONDRIAL-RELATED"/>
    <property type="match status" value="1"/>
</dbReference>